<evidence type="ECO:0000313" key="3">
    <source>
        <dbReference type="EMBL" id="SVP93111.1"/>
    </source>
</evidence>
<dbReference type="Pfam" id="PF00383">
    <property type="entry name" value="dCMP_cyt_deam_1"/>
    <property type="match status" value="1"/>
</dbReference>
<evidence type="ECO:0000313" key="4">
    <source>
        <dbReference type="EMBL" id="SVP93915.1"/>
    </source>
</evidence>
<dbReference type="EMBL" id="UIVS01000003">
    <property type="protein sequence ID" value="SVP93111.1"/>
    <property type="molecule type" value="Genomic_DNA"/>
</dbReference>
<accession>A0A3B0N9T6</accession>
<gene>
    <name evidence="4" type="ORF">TAT_000291000</name>
    <name evidence="3" type="ORF">TAV_000291100</name>
</gene>
<evidence type="ECO:0000256" key="1">
    <source>
        <dbReference type="ARBA" id="ARBA00022801"/>
    </source>
</evidence>
<dbReference type="CDD" id="cd01285">
    <property type="entry name" value="nucleoside_deaminase"/>
    <property type="match status" value="1"/>
</dbReference>
<dbReference type="PROSITE" id="PS51747">
    <property type="entry name" value="CYT_DCMP_DEAMINASES_2"/>
    <property type="match status" value="1"/>
</dbReference>
<dbReference type="PANTHER" id="PTHR11079">
    <property type="entry name" value="CYTOSINE DEAMINASE FAMILY MEMBER"/>
    <property type="match status" value="1"/>
</dbReference>
<dbReference type="VEuPathDB" id="PiroplasmaDB:TA18255"/>
<keyword evidence="1" id="KW-0378">Hydrolase</keyword>
<reference evidence="3" key="1">
    <citation type="submission" date="2018-07" db="EMBL/GenBank/DDBJ databases">
        <authorList>
            <person name="Quirk P.G."/>
            <person name="Krulwich T.A."/>
        </authorList>
    </citation>
    <scope>NUCLEOTIDE SEQUENCE</scope>
    <source>
        <strain evidence="3">Anand</strain>
    </source>
</reference>
<organism evidence="3">
    <name type="scientific">Theileria annulata</name>
    <dbReference type="NCBI Taxonomy" id="5874"/>
    <lineage>
        <taxon>Eukaryota</taxon>
        <taxon>Sar</taxon>
        <taxon>Alveolata</taxon>
        <taxon>Apicomplexa</taxon>
        <taxon>Aconoidasida</taxon>
        <taxon>Piroplasmida</taxon>
        <taxon>Theileriidae</taxon>
        <taxon>Theileria</taxon>
    </lineage>
</organism>
<feature type="domain" description="CMP/dCMP-type deaminase" evidence="2">
    <location>
        <begin position="7"/>
        <end position="141"/>
    </location>
</feature>
<dbReference type="AlphaFoldDB" id="A0A3B0N9T6"/>
<dbReference type="InterPro" id="IPR016193">
    <property type="entry name" value="Cytidine_deaminase-like"/>
</dbReference>
<dbReference type="InterPro" id="IPR002125">
    <property type="entry name" value="CMP_dCMP_dom"/>
</dbReference>
<evidence type="ECO:0000259" key="2">
    <source>
        <dbReference type="PROSITE" id="PS51747"/>
    </source>
</evidence>
<name>A0A3B0N9T6_THEAN</name>
<protein>
    <submittedName>
        <fullName evidence="3">Cytidine and deoxycytidylate deaminase family protein, putative</fullName>
    </submittedName>
</protein>
<dbReference type="SUPFAM" id="SSF53927">
    <property type="entry name" value="Cytidine deaminase-like"/>
    <property type="match status" value="1"/>
</dbReference>
<dbReference type="Gene3D" id="3.40.140.10">
    <property type="entry name" value="Cytidine Deaminase, domain 2"/>
    <property type="match status" value="1"/>
</dbReference>
<dbReference type="PANTHER" id="PTHR11079:SF149">
    <property type="entry name" value="TRNA-SPECIFIC ADENOSINE DEAMINASE 2"/>
    <property type="match status" value="1"/>
</dbReference>
<dbReference type="GO" id="GO:0052717">
    <property type="term" value="F:tRNA-specific adenosine-34 deaminase activity"/>
    <property type="evidence" value="ECO:0007669"/>
    <property type="project" value="TreeGrafter"/>
</dbReference>
<sequence>MKEFTEDEVEIFMKLALEEAKKALDNEEVAVACIIVSKATREVVASSSNATNLTYNSTWHCELEAINKLIDMEPNGYKSEQDSEKLREFCSGFALFVTCEPCIMCTTALQIIGIFLLMYYGCKNEKFGGCGSVLSLHLSKVIFRNGDLPSINCRGGLLSEESVNLLQTFYSRGNPRGTFLYLN</sequence>
<proteinExistence type="predicted"/>
<dbReference type="GO" id="GO:0002100">
    <property type="term" value="P:tRNA wobble adenosine to inosine editing"/>
    <property type="evidence" value="ECO:0007669"/>
    <property type="project" value="TreeGrafter"/>
</dbReference>
<dbReference type="EMBL" id="UIVT01000003">
    <property type="protein sequence ID" value="SVP93915.1"/>
    <property type="molecule type" value="Genomic_DNA"/>
</dbReference>